<dbReference type="InterPro" id="IPR051015">
    <property type="entry name" value="EvgA-like"/>
</dbReference>
<dbReference type="RefSeq" id="WP_162423995.1">
    <property type="nucleotide sequence ID" value="NZ_WVIE01000016.1"/>
</dbReference>
<proteinExistence type="predicted"/>
<organism evidence="3 4">
    <name type="scientific">Myxacorys almedinensis A</name>
    <dbReference type="NCBI Taxonomy" id="2690445"/>
    <lineage>
        <taxon>Bacteria</taxon>
        <taxon>Bacillati</taxon>
        <taxon>Cyanobacteriota</taxon>
        <taxon>Cyanophyceae</taxon>
        <taxon>Leptolyngbyales</taxon>
        <taxon>Leptolyngbyaceae</taxon>
        <taxon>Myxacorys</taxon>
        <taxon>Myxacorys almedinensis</taxon>
    </lineage>
</organism>
<dbReference type="EMBL" id="WVIE01000016">
    <property type="protein sequence ID" value="NDJ18470.1"/>
    <property type="molecule type" value="Genomic_DNA"/>
</dbReference>
<evidence type="ECO:0000313" key="4">
    <source>
        <dbReference type="Proteomes" id="UP000646053"/>
    </source>
</evidence>
<dbReference type="Gene3D" id="3.40.50.2300">
    <property type="match status" value="1"/>
</dbReference>
<dbReference type="PANTHER" id="PTHR45566">
    <property type="entry name" value="HTH-TYPE TRANSCRIPTIONAL REGULATOR YHJB-RELATED"/>
    <property type="match status" value="1"/>
</dbReference>
<sequence length="581" mass="65256">MTTAPATIRVMVVDPDPVFRAGLVNGLSRLADLQIVVEAASPAIAWRTLTDVTELGRGSRTPIDLIIIGLGLEVCQLLKTQYPHLPVLLIERLSDAELLKAFQLGIEGYCPKGSAIARFEFAIREVAAGQRCWQPETLEQLSRVASQSAQPGLFAMIRQHWRSSSLKQIDAAIQDINAQLQYPRRSALDQVFLAGRRRELKAARWVAERLFATPQMPAPELPQPMEQLPASTAMSRARRPSDRAIANPLRDIEPVETIETASISAVSTPPDSNGIVFDQIAAKLQSNLENLTDLPLEIDILKQEKKRELFFVILRQLEAVLDELRFSQVQLNQLGEKKSAILQDVWQAVVMNFFGRYYTLNLKNRDIEVVPAILQDAETIRTELLDPIPLVTDVLSHLLFQTPLTIEQTAYQPNTPEATNRTIDLLENLIIQIANAVIQPLLNRFSNLETIKRGFYDRRLLSTREIERFRNDLSWRYRVEKYVAEPKAIFESRYRLWVLSSYGIERLAIYSPRNEELETLSGVQLAMTLALETRDAIAPRLRAAIAFLGSGIVYVLTEVIGRGIGLIGRGILKGIGKSVRG</sequence>
<comment type="caution">
    <text evidence="3">The sequence shown here is derived from an EMBL/GenBank/DDBJ whole genome shotgun (WGS) entry which is preliminary data.</text>
</comment>
<gene>
    <name evidence="3" type="ORF">GS601_14400</name>
</gene>
<dbReference type="InterPro" id="IPR058245">
    <property type="entry name" value="NreC/VraR/RcsB-like_REC"/>
</dbReference>
<dbReference type="PROSITE" id="PS50110">
    <property type="entry name" value="RESPONSE_REGULATORY"/>
    <property type="match status" value="1"/>
</dbReference>
<evidence type="ECO:0000256" key="1">
    <source>
        <dbReference type="PROSITE-ProRule" id="PRU00169"/>
    </source>
</evidence>
<dbReference type="Proteomes" id="UP000646053">
    <property type="component" value="Unassembled WGS sequence"/>
</dbReference>
<reference evidence="3" key="1">
    <citation type="submission" date="2019-12" db="EMBL/GenBank/DDBJ databases">
        <title>High-Quality draft genome sequences of three cyanobacteria isolated from the limestone walls of the Old Cathedral of Coimbra.</title>
        <authorList>
            <person name="Tiago I."/>
            <person name="Soares F."/>
            <person name="Portugal A."/>
        </authorList>
    </citation>
    <scope>NUCLEOTIDE SEQUENCE</scope>
    <source>
        <strain evidence="3">A</strain>
    </source>
</reference>
<comment type="caution">
    <text evidence="1">Lacks conserved residue(s) required for the propagation of feature annotation.</text>
</comment>
<dbReference type="PIRSF" id="PIRSF026434">
    <property type="entry name" value="RR_ycf55_prd"/>
    <property type="match status" value="1"/>
</dbReference>
<dbReference type="GO" id="GO:0000160">
    <property type="term" value="P:phosphorelay signal transduction system"/>
    <property type="evidence" value="ECO:0007669"/>
    <property type="project" value="InterPro"/>
</dbReference>
<dbReference type="AlphaFoldDB" id="A0A8J8CM86"/>
<dbReference type="CDD" id="cd17535">
    <property type="entry name" value="REC_NarL-like"/>
    <property type="match status" value="1"/>
</dbReference>
<evidence type="ECO:0000313" key="3">
    <source>
        <dbReference type="EMBL" id="NDJ18470.1"/>
    </source>
</evidence>
<feature type="domain" description="Response regulatory" evidence="2">
    <location>
        <begin position="9"/>
        <end position="127"/>
    </location>
</feature>
<name>A0A8J8CM86_9CYAN</name>
<dbReference type="PANTHER" id="PTHR45566:SF1">
    <property type="entry name" value="HTH-TYPE TRANSCRIPTIONAL REGULATOR YHJB-RELATED"/>
    <property type="match status" value="1"/>
</dbReference>
<dbReference type="InterPro" id="IPR001789">
    <property type="entry name" value="Sig_transdc_resp-reg_receiver"/>
</dbReference>
<keyword evidence="4" id="KW-1185">Reference proteome</keyword>
<protein>
    <submittedName>
        <fullName evidence="3">DUF3685 domain-containing protein</fullName>
    </submittedName>
</protein>
<dbReference type="InterPro" id="IPR016837">
    <property type="entry name" value="Uncharacterised_Ycf55_cyanobac"/>
</dbReference>
<dbReference type="SUPFAM" id="SSF52172">
    <property type="entry name" value="CheY-like"/>
    <property type="match status" value="1"/>
</dbReference>
<evidence type="ECO:0000259" key="2">
    <source>
        <dbReference type="PROSITE" id="PS50110"/>
    </source>
</evidence>
<dbReference type="SMART" id="SM00448">
    <property type="entry name" value="REC"/>
    <property type="match status" value="1"/>
</dbReference>
<dbReference type="Pfam" id="PF12452">
    <property type="entry name" value="DUF3685"/>
    <property type="match status" value="1"/>
</dbReference>
<accession>A0A8J8CM86</accession>
<dbReference type="InterPro" id="IPR011006">
    <property type="entry name" value="CheY-like_superfamily"/>
</dbReference>
<dbReference type="InterPro" id="IPR022552">
    <property type="entry name" value="UPF_Ycf55"/>
</dbReference>